<dbReference type="Pfam" id="PF00795">
    <property type="entry name" value="CN_hydrolase"/>
    <property type="match status" value="1"/>
</dbReference>
<dbReference type="PANTHER" id="PTHR43674">
    <property type="entry name" value="NITRILASE C965.09-RELATED"/>
    <property type="match status" value="1"/>
</dbReference>
<dbReference type="AlphaFoldDB" id="A0A448YTE3"/>
<accession>A0A448YTE3</accession>
<evidence type="ECO:0000313" key="3">
    <source>
        <dbReference type="EMBL" id="VEU24176.1"/>
    </source>
</evidence>
<dbReference type="GO" id="GO:0016811">
    <property type="term" value="F:hydrolase activity, acting on carbon-nitrogen (but not peptide) bonds, in linear amides"/>
    <property type="evidence" value="ECO:0007669"/>
    <property type="project" value="TreeGrafter"/>
</dbReference>
<dbReference type="SUPFAM" id="SSF56317">
    <property type="entry name" value="Carbon-nitrogen hydrolase"/>
    <property type="match status" value="1"/>
</dbReference>
<organism evidence="3 4">
    <name type="scientific">Brettanomyces naardenensis</name>
    <name type="common">Yeast</name>
    <dbReference type="NCBI Taxonomy" id="13370"/>
    <lineage>
        <taxon>Eukaryota</taxon>
        <taxon>Fungi</taxon>
        <taxon>Dikarya</taxon>
        <taxon>Ascomycota</taxon>
        <taxon>Saccharomycotina</taxon>
        <taxon>Pichiomycetes</taxon>
        <taxon>Pichiales</taxon>
        <taxon>Pichiaceae</taxon>
        <taxon>Brettanomyces</taxon>
    </lineage>
</organism>
<keyword evidence="4" id="KW-1185">Reference proteome</keyword>
<dbReference type="STRING" id="13370.A0A448YTE3"/>
<dbReference type="InterPro" id="IPR036526">
    <property type="entry name" value="C-N_Hydrolase_sf"/>
</dbReference>
<sequence>MTRIIRVASAQVGAIGKDTSPLVVVNRLIKMLDQAHEEGVKLVNFPELAFSTFFARFLIPYGEELDKWFLKGDVRKIEPYDKFFAKAKEYGISISIGYAELTDEGDHYNTSIFVDQDGNIVNKYRKTHLPGDKEPVPNAPHQHLEKRYFLPGNTGFKAFRWPGTGTGHGGPIVGQLICNDRRWCESWRVLGLQGTELVLIGYNTPTASKWLDGVDPGKAGIDSDKLAKHQNDICLMYNTYSNCCFSICSARCGIDDGKYGMISGSTIIDPNGIIIAKAESEGDELIWADIDLDQCYGSRDRVFNFGKHRRPEMYGLIVEQRGVEEIPELAN</sequence>
<dbReference type="PROSITE" id="PS50263">
    <property type="entry name" value="CN_HYDROLASE"/>
    <property type="match status" value="1"/>
</dbReference>
<dbReference type="Gene3D" id="3.60.110.10">
    <property type="entry name" value="Carbon-nitrogen hydrolase"/>
    <property type="match status" value="1"/>
</dbReference>
<gene>
    <name evidence="3" type="ORF">BRENAR_LOCUS4904</name>
</gene>
<dbReference type="OrthoDB" id="10250282at2759"/>
<evidence type="ECO:0000259" key="2">
    <source>
        <dbReference type="PROSITE" id="PS50263"/>
    </source>
</evidence>
<feature type="domain" description="CN hydrolase" evidence="2">
    <location>
        <begin position="5"/>
        <end position="292"/>
    </location>
</feature>
<dbReference type="PANTHER" id="PTHR43674:SF12">
    <property type="entry name" value="NITRILASE C965.09-RELATED"/>
    <property type="match status" value="1"/>
</dbReference>
<protein>
    <submittedName>
        <fullName evidence="3">DEKNAAC105447</fullName>
    </submittedName>
</protein>
<dbReference type="InterPro" id="IPR003010">
    <property type="entry name" value="C-N_Hydrolase"/>
</dbReference>
<dbReference type="InterPro" id="IPR050345">
    <property type="entry name" value="Aliph_Amidase/BUP"/>
</dbReference>
<evidence type="ECO:0000256" key="1">
    <source>
        <dbReference type="ARBA" id="ARBA00022801"/>
    </source>
</evidence>
<proteinExistence type="predicted"/>
<dbReference type="EMBL" id="CAACVR010000075">
    <property type="protein sequence ID" value="VEU24176.1"/>
    <property type="molecule type" value="Genomic_DNA"/>
</dbReference>
<dbReference type="Proteomes" id="UP000290900">
    <property type="component" value="Unassembled WGS sequence"/>
</dbReference>
<evidence type="ECO:0000313" key="4">
    <source>
        <dbReference type="Proteomes" id="UP000290900"/>
    </source>
</evidence>
<dbReference type="InParanoid" id="A0A448YTE3"/>
<name>A0A448YTE3_BRENA</name>
<keyword evidence="1" id="KW-0378">Hydrolase</keyword>
<reference evidence="3 4" key="1">
    <citation type="submission" date="2018-12" db="EMBL/GenBank/DDBJ databases">
        <authorList>
            <person name="Tiukova I."/>
            <person name="Dainat J."/>
        </authorList>
    </citation>
    <scope>NUCLEOTIDE SEQUENCE [LARGE SCALE GENOMIC DNA]</scope>
</reference>